<gene>
    <name evidence="2" type="ORF">GCM10009668_14520</name>
</gene>
<protein>
    <recommendedName>
        <fullName evidence="4">Trypsin</fullName>
    </recommendedName>
</protein>
<keyword evidence="1" id="KW-0732">Signal</keyword>
<comment type="caution">
    <text evidence="2">The sequence shown here is derived from an EMBL/GenBank/DDBJ whole genome shotgun (WGS) entry which is preliminary data.</text>
</comment>
<organism evidence="2 3">
    <name type="scientific">Nocardioides dubius</name>
    <dbReference type="NCBI Taxonomy" id="317019"/>
    <lineage>
        <taxon>Bacteria</taxon>
        <taxon>Bacillati</taxon>
        <taxon>Actinomycetota</taxon>
        <taxon>Actinomycetes</taxon>
        <taxon>Propionibacteriales</taxon>
        <taxon>Nocardioidaceae</taxon>
        <taxon>Nocardioides</taxon>
    </lineage>
</organism>
<proteinExistence type="predicted"/>
<dbReference type="SUPFAM" id="SSF50494">
    <property type="entry name" value="Trypsin-like serine proteases"/>
    <property type="match status" value="1"/>
</dbReference>
<evidence type="ECO:0000256" key="1">
    <source>
        <dbReference type="SAM" id="SignalP"/>
    </source>
</evidence>
<dbReference type="PROSITE" id="PS00134">
    <property type="entry name" value="TRYPSIN_HIS"/>
    <property type="match status" value="1"/>
</dbReference>
<dbReference type="InterPro" id="IPR018114">
    <property type="entry name" value="TRYPSIN_HIS"/>
</dbReference>
<name>A0ABP4EBY0_9ACTN</name>
<feature type="chain" id="PRO_5045117797" description="Trypsin" evidence="1">
    <location>
        <begin position="29"/>
        <end position="434"/>
    </location>
</feature>
<dbReference type="Gene3D" id="2.40.10.10">
    <property type="entry name" value="Trypsin-like serine proteases"/>
    <property type="match status" value="2"/>
</dbReference>
<evidence type="ECO:0008006" key="4">
    <source>
        <dbReference type="Google" id="ProtNLM"/>
    </source>
</evidence>
<accession>A0ABP4EBY0</accession>
<dbReference type="Proteomes" id="UP001501581">
    <property type="component" value="Unassembled WGS sequence"/>
</dbReference>
<dbReference type="EMBL" id="BAAALG010000005">
    <property type="protein sequence ID" value="GAA1098198.1"/>
    <property type="molecule type" value="Genomic_DNA"/>
</dbReference>
<sequence length="434" mass="45545">MFGHRHRRSRVAIVAVSVALLSAGTAGAVAIGVAEDPAPTRAQAVLESDVLHPEGLINDVHEDLQYLRDDPAFGSFVLQPERSAIQLFWVGSMRPELKDPAVASAAQRGITVEINEARFSSIDLERLVDLGTEIIDEHALPVVGIGPAGNAGGLVVTINLLGEGSTPETRRLSRELLSAGIDAPIEFREVEDIDSYASTFNMTNPYKGGGMLKFSNGRGCTAGFSVLRDGGGRILTAGHCAPQGDPSWVKDGNLSETIVADPVEVAIRPALDSLLIDPAPSPATIGRVYHGGYTTSNVIGVGGKAVAQEGEQVCIGGSNSGGTSGGECKRSYVDVVQRFRCGLENNDWCPGFWVESSSGGPITGPVDSGGPVYVLRSEGRAGARGVISKQSGYAQQCPPSRYDYGELCTSGAKVVMIDALLDKWDATLETAANP</sequence>
<evidence type="ECO:0000313" key="3">
    <source>
        <dbReference type="Proteomes" id="UP001501581"/>
    </source>
</evidence>
<feature type="signal peptide" evidence="1">
    <location>
        <begin position="1"/>
        <end position="28"/>
    </location>
</feature>
<keyword evidence="3" id="KW-1185">Reference proteome</keyword>
<evidence type="ECO:0000313" key="2">
    <source>
        <dbReference type="EMBL" id="GAA1098198.1"/>
    </source>
</evidence>
<dbReference type="InterPro" id="IPR009003">
    <property type="entry name" value="Peptidase_S1_PA"/>
</dbReference>
<reference evidence="3" key="1">
    <citation type="journal article" date="2019" name="Int. J. Syst. Evol. Microbiol.">
        <title>The Global Catalogue of Microorganisms (GCM) 10K type strain sequencing project: providing services to taxonomists for standard genome sequencing and annotation.</title>
        <authorList>
            <consortium name="The Broad Institute Genomics Platform"/>
            <consortium name="The Broad Institute Genome Sequencing Center for Infectious Disease"/>
            <person name="Wu L."/>
            <person name="Ma J."/>
        </authorList>
    </citation>
    <scope>NUCLEOTIDE SEQUENCE [LARGE SCALE GENOMIC DNA]</scope>
    <source>
        <strain evidence="3">JCM 13008</strain>
    </source>
</reference>
<dbReference type="InterPro" id="IPR043504">
    <property type="entry name" value="Peptidase_S1_PA_chymotrypsin"/>
</dbReference>